<proteinExistence type="predicted"/>
<dbReference type="AlphaFoldDB" id="A0A8X8B523"/>
<sequence length="84" mass="9356">MKLTAASSYYDFNSEADAVDSMQIKNSRERVAADYRGEEHLHLRHDAIELTFVIPARFAGKTPSPPICLPAIVVVVDTFGCNWT</sequence>
<dbReference type="Proteomes" id="UP000886595">
    <property type="component" value="Unassembled WGS sequence"/>
</dbReference>
<organism evidence="1 2">
    <name type="scientific">Brassica carinata</name>
    <name type="common">Ethiopian mustard</name>
    <name type="synonym">Abyssinian cabbage</name>
    <dbReference type="NCBI Taxonomy" id="52824"/>
    <lineage>
        <taxon>Eukaryota</taxon>
        <taxon>Viridiplantae</taxon>
        <taxon>Streptophyta</taxon>
        <taxon>Embryophyta</taxon>
        <taxon>Tracheophyta</taxon>
        <taxon>Spermatophyta</taxon>
        <taxon>Magnoliopsida</taxon>
        <taxon>eudicotyledons</taxon>
        <taxon>Gunneridae</taxon>
        <taxon>Pentapetalae</taxon>
        <taxon>rosids</taxon>
        <taxon>malvids</taxon>
        <taxon>Brassicales</taxon>
        <taxon>Brassicaceae</taxon>
        <taxon>Brassiceae</taxon>
        <taxon>Brassica</taxon>
    </lineage>
</organism>
<keyword evidence="2" id="KW-1185">Reference proteome</keyword>
<gene>
    <name evidence="1" type="ORF">Bca52824_015090</name>
</gene>
<comment type="caution">
    <text evidence="1">The sequence shown here is derived from an EMBL/GenBank/DDBJ whole genome shotgun (WGS) entry which is preliminary data.</text>
</comment>
<accession>A0A8X8B523</accession>
<evidence type="ECO:0000313" key="2">
    <source>
        <dbReference type="Proteomes" id="UP000886595"/>
    </source>
</evidence>
<protein>
    <submittedName>
        <fullName evidence="1">Uncharacterized protein</fullName>
    </submittedName>
</protein>
<dbReference type="EMBL" id="JAAMPC010000003">
    <property type="protein sequence ID" value="KAG2321877.1"/>
    <property type="molecule type" value="Genomic_DNA"/>
</dbReference>
<reference evidence="1 2" key="1">
    <citation type="submission" date="2020-02" db="EMBL/GenBank/DDBJ databases">
        <authorList>
            <person name="Ma Q."/>
            <person name="Huang Y."/>
            <person name="Song X."/>
            <person name="Pei D."/>
        </authorList>
    </citation>
    <scope>NUCLEOTIDE SEQUENCE [LARGE SCALE GENOMIC DNA]</scope>
    <source>
        <strain evidence="1">Sxm20200214</strain>
        <tissue evidence="1">Leaf</tissue>
    </source>
</reference>
<name>A0A8X8B523_BRACI</name>
<evidence type="ECO:0000313" key="1">
    <source>
        <dbReference type="EMBL" id="KAG2321877.1"/>
    </source>
</evidence>